<accession>A0ACC2VJS0</accession>
<reference evidence="1" key="1">
    <citation type="submission" date="2023-04" db="EMBL/GenBank/DDBJ databases">
        <title>Draft Genome sequencing of Naganishia species isolated from polar environments using Oxford Nanopore Technology.</title>
        <authorList>
            <person name="Leo P."/>
            <person name="Venkateswaran K."/>
        </authorList>
    </citation>
    <scope>NUCLEOTIDE SEQUENCE</scope>
    <source>
        <strain evidence="1">MNA-CCFEE 5423</strain>
    </source>
</reference>
<name>A0ACC2VJS0_9TREE</name>
<sequence>MQLSRPRRDSKHGERATRGRLSPPNIVNNTLKTVIVFLGLLYLLLRLQSIPTVRQLLFDEERTYGLQPPDGLPYHPKISLVGVWAGSHYPNYMTWFLESIARQPDEVELVLIQRGSNLMSFKDTPAYEARNIKVVQMSDDRYWDLHRDYFCRRWGCSEVDRRRIDRHLRDVGRNDPGQSGGAGATLTRSWEIPWDIAQDYDVILPMHRNTDSQRLLFMRGHLTFFRNTQQSSDKITAHPDFATKDGWLSTRDFHLQETCREHRTLGCSPKEASYSSYIVNNPEINFLAFDGLAQKHFLAMTGNGTYALSSGLNDKQKAGLVAERIMSDKQSGQQPRLASRTFSELGQVRDITLVQGNYSGGLWFHPRWATHYVPTYGNGNPSFRNDDYLTYVYRRNGKTQERLEPVSKVEKRPDVIEEWLYLHWQEEKHKNWFIFLPEEAEGTDDWILLTQGHEKGGFWKLEVDGEGNRGFIEQ</sequence>
<proteinExistence type="predicted"/>
<evidence type="ECO:0000313" key="2">
    <source>
        <dbReference type="Proteomes" id="UP001227268"/>
    </source>
</evidence>
<comment type="caution">
    <text evidence="1">The sequence shown here is derived from an EMBL/GenBank/DDBJ whole genome shotgun (WGS) entry which is preliminary data.</text>
</comment>
<dbReference type="Proteomes" id="UP001227268">
    <property type="component" value="Unassembled WGS sequence"/>
</dbReference>
<evidence type="ECO:0000313" key="1">
    <source>
        <dbReference type="EMBL" id="KAJ9099320.1"/>
    </source>
</evidence>
<gene>
    <name evidence="1" type="ORF">QFC21_004201</name>
</gene>
<organism evidence="1 2">
    <name type="scientific">Naganishia friedmannii</name>
    <dbReference type="NCBI Taxonomy" id="89922"/>
    <lineage>
        <taxon>Eukaryota</taxon>
        <taxon>Fungi</taxon>
        <taxon>Dikarya</taxon>
        <taxon>Basidiomycota</taxon>
        <taxon>Agaricomycotina</taxon>
        <taxon>Tremellomycetes</taxon>
        <taxon>Filobasidiales</taxon>
        <taxon>Filobasidiaceae</taxon>
        <taxon>Naganishia</taxon>
    </lineage>
</organism>
<protein>
    <submittedName>
        <fullName evidence="1">Uncharacterized protein</fullName>
    </submittedName>
</protein>
<keyword evidence="2" id="KW-1185">Reference proteome</keyword>
<dbReference type="EMBL" id="JASBWT010000013">
    <property type="protein sequence ID" value="KAJ9099320.1"/>
    <property type="molecule type" value="Genomic_DNA"/>
</dbReference>